<feature type="domain" description="Enkurin" evidence="7">
    <location>
        <begin position="159"/>
        <end position="285"/>
    </location>
</feature>
<dbReference type="Proteomes" id="UP000719412">
    <property type="component" value="Unassembled WGS sequence"/>
</dbReference>
<dbReference type="PANTHER" id="PTHR21490:SF2">
    <property type="entry name" value="ENKURIN DOMAIN-CONTAINING PROTEIN 1"/>
    <property type="match status" value="1"/>
</dbReference>
<evidence type="ECO:0000256" key="2">
    <source>
        <dbReference type="ARBA" id="ARBA00004245"/>
    </source>
</evidence>
<gene>
    <name evidence="8" type="ORF">GEV33_003269</name>
</gene>
<protein>
    <recommendedName>
        <fullName evidence="7">Enkurin domain-containing protein</fullName>
    </recommendedName>
</protein>
<sequence length="588" mass="67897">MNTTTLRGIFPEPKPVHRRNFVRENIRHLKEMQGYIQESKVTSQSQEIKPSKFKHVAPKVYSNITTRRKFSKDALGKNRPVSHNQIPKTFKSPIRGVQTERPEDIAKLYETGVLKYPTASIVSHSKQTPHRARDQGDSPHNLTKSMQKLELEEKQNYIKQNIKNIKVNKQKRDDSPDPMMAPPNYQKGTLPKYLQEKKISRDEVLKPVDFEGENLSGLVLLPDDERKEYLRVARENYAALIKELNSMPVSNDTLKKRKRKIEIEDELRRLDEQKADKMSLKRLLSERGSSRNSLRRHSSKGSQEKQITSIIDLEMEKMEIVQEIMQEVLENTLEKIHEKYMENQTIKFVVHCAHQALMKVLRFHFYQHNDYIRSPERWSSDRRISPSPADSWAISQVPTHKNIFEERELNTLSRIQLEVTERGGEIIAKTDVDLTSEPSEGLLDDIRAIIDEIIDNLPIVDSDHFRERSSSIISAFTSVVTGLRHYNDFRMKPQISRVSIGSSTTVRLPRIDLPESGHSKKKEDGDKDMKTDLDKLPPISSMFFTQRANDLLDNSSEGDITGVFAKALTLLVFRETACDVLFNLNGYL</sequence>
<feature type="region of interest" description="Disordered" evidence="6">
    <location>
        <begin position="169"/>
        <end position="188"/>
    </location>
</feature>
<dbReference type="EMBL" id="JABDTM020014353">
    <property type="protein sequence ID" value="KAH0819523.1"/>
    <property type="molecule type" value="Genomic_DNA"/>
</dbReference>
<keyword evidence="9" id="KW-1185">Reference proteome</keyword>
<feature type="region of interest" description="Disordered" evidence="6">
    <location>
        <begin position="511"/>
        <end position="531"/>
    </location>
</feature>
<organism evidence="8 9">
    <name type="scientific">Tenebrio molitor</name>
    <name type="common">Yellow mealworm beetle</name>
    <dbReference type="NCBI Taxonomy" id="7067"/>
    <lineage>
        <taxon>Eukaryota</taxon>
        <taxon>Metazoa</taxon>
        <taxon>Ecdysozoa</taxon>
        <taxon>Arthropoda</taxon>
        <taxon>Hexapoda</taxon>
        <taxon>Insecta</taxon>
        <taxon>Pterygota</taxon>
        <taxon>Neoptera</taxon>
        <taxon>Endopterygota</taxon>
        <taxon>Coleoptera</taxon>
        <taxon>Polyphaga</taxon>
        <taxon>Cucujiformia</taxon>
        <taxon>Tenebrionidae</taxon>
        <taxon>Tenebrio</taxon>
    </lineage>
</organism>
<reference evidence="8" key="1">
    <citation type="journal article" date="2020" name="J Insects Food Feed">
        <title>The yellow mealworm (Tenebrio molitor) genome: a resource for the emerging insects as food and feed industry.</title>
        <authorList>
            <person name="Eriksson T."/>
            <person name="Andere A."/>
            <person name="Kelstrup H."/>
            <person name="Emery V."/>
            <person name="Picard C."/>
        </authorList>
    </citation>
    <scope>NUCLEOTIDE SEQUENCE</scope>
    <source>
        <strain evidence="8">Stoneville</strain>
        <tissue evidence="8">Whole head</tissue>
    </source>
</reference>
<evidence type="ECO:0000256" key="3">
    <source>
        <dbReference type="ARBA" id="ARBA00022490"/>
    </source>
</evidence>
<comment type="caution">
    <text evidence="8">The sequence shown here is derived from an EMBL/GenBank/DDBJ whole genome shotgun (WGS) entry which is preliminary data.</text>
</comment>
<dbReference type="GO" id="GO:0005881">
    <property type="term" value="C:cytoplasmic microtubule"/>
    <property type="evidence" value="ECO:0007669"/>
    <property type="project" value="TreeGrafter"/>
</dbReference>
<evidence type="ECO:0000259" key="7">
    <source>
        <dbReference type="PROSITE" id="PS51665"/>
    </source>
</evidence>
<comment type="subcellular location">
    <subcellularLocation>
        <location evidence="1">Cell projection</location>
        <location evidence="1">Cilium</location>
    </subcellularLocation>
    <subcellularLocation>
        <location evidence="2">Cytoplasm</location>
        <location evidence="2">Cytoskeleton</location>
    </subcellularLocation>
</comment>
<evidence type="ECO:0000256" key="5">
    <source>
        <dbReference type="ARBA" id="ARBA00023273"/>
    </source>
</evidence>
<evidence type="ECO:0000256" key="1">
    <source>
        <dbReference type="ARBA" id="ARBA00004138"/>
    </source>
</evidence>
<keyword evidence="4" id="KW-0206">Cytoskeleton</keyword>
<evidence type="ECO:0000313" key="8">
    <source>
        <dbReference type="EMBL" id="KAH0819523.1"/>
    </source>
</evidence>
<dbReference type="PROSITE" id="PS51665">
    <property type="entry name" value="ENKURIN"/>
    <property type="match status" value="1"/>
</dbReference>
<evidence type="ECO:0000256" key="6">
    <source>
        <dbReference type="SAM" id="MobiDB-lite"/>
    </source>
</evidence>
<reference evidence="8" key="2">
    <citation type="submission" date="2021-08" db="EMBL/GenBank/DDBJ databases">
        <authorList>
            <person name="Eriksson T."/>
        </authorList>
    </citation>
    <scope>NUCLEOTIDE SEQUENCE</scope>
    <source>
        <strain evidence="8">Stoneville</strain>
        <tissue evidence="8">Whole head</tissue>
    </source>
</reference>
<evidence type="ECO:0000256" key="4">
    <source>
        <dbReference type="ARBA" id="ARBA00023212"/>
    </source>
</evidence>
<proteinExistence type="predicted"/>
<dbReference type="InterPro" id="IPR027012">
    <property type="entry name" value="Enkurin_dom"/>
</dbReference>
<dbReference type="InterPro" id="IPR052102">
    <property type="entry name" value="Enkurin_domain-protein"/>
</dbReference>
<keyword evidence="5" id="KW-0966">Cell projection</keyword>
<dbReference type="Pfam" id="PF13864">
    <property type="entry name" value="Enkurin"/>
    <property type="match status" value="1"/>
</dbReference>
<dbReference type="PANTHER" id="PTHR21490">
    <property type="entry name" value="ENKURIN-RELATED"/>
    <property type="match status" value="1"/>
</dbReference>
<name>A0A8J6HSP2_TENMO</name>
<feature type="region of interest" description="Disordered" evidence="6">
    <location>
        <begin position="285"/>
        <end position="307"/>
    </location>
</feature>
<dbReference type="GO" id="GO:0005929">
    <property type="term" value="C:cilium"/>
    <property type="evidence" value="ECO:0007669"/>
    <property type="project" value="UniProtKB-SubCell"/>
</dbReference>
<dbReference type="AlphaFoldDB" id="A0A8J6HSP2"/>
<keyword evidence="3" id="KW-0963">Cytoplasm</keyword>
<evidence type="ECO:0000313" key="9">
    <source>
        <dbReference type="Proteomes" id="UP000719412"/>
    </source>
</evidence>
<accession>A0A8J6HSP2</accession>